<feature type="transmembrane region" description="Helical" evidence="1">
    <location>
        <begin position="113"/>
        <end position="143"/>
    </location>
</feature>
<keyword evidence="1" id="KW-0472">Membrane</keyword>
<feature type="transmembrane region" description="Helical" evidence="1">
    <location>
        <begin position="315"/>
        <end position="333"/>
    </location>
</feature>
<protein>
    <recommendedName>
        <fullName evidence="4">Glycosyltransferase RgtA/B/C/D-like domain-containing protein</fullName>
    </recommendedName>
</protein>
<keyword evidence="1" id="KW-0812">Transmembrane</keyword>
<dbReference type="RefSeq" id="WP_378998822.1">
    <property type="nucleotide sequence ID" value="NZ_JBHSMT010000028.1"/>
</dbReference>
<feature type="transmembrane region" description="Helical" evidence="1">
    <location>
        <begin position="155"/>
        <end position="175"/>
    </location>
</feature>
<evidence type="ECO:0000313" key="2">
    <source>
        <dbReference type="EMBL" id="MFC5475485.1"/>
    </source>
</evidence>
<evidence type="ECO:0000256" key="1">
    <source>
        <dbReference type="SAM" id="Phobius"/>
    </source>
</evidence>
<organism evidence="2 3">
    <name type="scientific">Paraherbaspirillum soli</name>
    <dbReference type="NCBI Taxonomy" id="631222"/>
    <lineage>
        <taxon>Bacteria</taxon>
        <taxon>Pseudomonadati</taxon>
        <taxon>Pseudomonadota</taxon>
        <taxon>Betaproteobacteria</taxon>
        <taxon>Burkholderiales</taxon>
        <taxon>Oxalobacteraceae</taxon>
        <taxon>Paraherbaspirillum</taxon>
    </lineage>
</organism>
<comment type="caution">
    <text evidence="2">The sequence shown here is derived from an EMBL/GenBank/DDBJ whole genome shotgun (WGS) entry which is preliminary data.</text>
</comment>
<evidence type="ECO:0008006" key="4">
    <source>
        <dbReference type="Google" id="ProtNLM"/>
    </source>
</evidence>
<feature type="transmembrane region" description="Helical" evidence="1">
    <location>
        <begin position="290"/>
        <end position="308"/>
    </location>
</feature>
<gene>
    <name evidence="2" type="ORF">ACFPM8_16105</name>
</gene>
<sequence>MSMIAHGYGLASYGTPQLVFSNVLWGYIVRAIPTINNILGYSLATISVLLVVGWLMLYFLRRLGAGYFVGVLAIVLLLARPVIVPQFTVNAGLLAVVAVIALQAYARFQGRGMLAAVCVLAFCSYLIRSNEFVLVICVALPLLPWHMVRKDRQTQIALVLLVLAIAAAAAVDYWAYSGPEWQAFKDLNQARIAFTDYGVGEYLIRRPEILAKYGFSRNDVNLLTNWFFADPKVANPEALKAMLGELGPLAIQANAIASAWAAVKTFWSPMLWPLSLAALALAMIRPSWRVLVAWLLCISAVIALGLMGRPGIMRVYVPLVTLLIVAPFLIGNASPGRNAMASAVLLTACILNFHQFAPEEKRLRSLGEVVRHDLSGFPSEPVVMWAGVFPLELSYPVLMAPHSFRFYALSTFTLAPFSVSRSEGYVERGLIKRLRGESGVPIVASEMAFGLLQNYCAEHYGGQLREQALQQYGMVAVSWRRCEVGQ</sequence>
<proteinExistence type="predicted"/>
<accession>A0ABW0MB75</accession>
<dbReference type="EMBL" id="JBHSMT010000028">
    <property type="protein sequence ID" value="MFC5475485.1"/>
    <property type="molecule type" value="Genomic_DNA"/>
</dbReference>
<keyword evidence="3" id="KW-1185">Reference proteome</keyword>
<reference evidence="3" key="1">
    <citation type="journal article" date="2019" name="Int. J. Syst. Evol. Microbiol.">
        <title>The Global Catalogue of Microorganisms (GCM) 10K type strain sequencing project: providing services to taxonomists for standard genome sequencing and annotation.</title>
        <authorList>
            <consortium name="The Broad Institute Genomics Platform"/>
            <consortium name="The Broad Institute Genome Sequencing Center for Infectious Disease"/>
            <person name="Wu L."/>
            <person name="Ma J."/>
        </authorList>
    </citation>
    <scope>NUCLEOTIDE SEQUENCE [LARGE SCALE GENOMIC DNA]</scope>
    <source>
        <strain evidence="3">JCM 17066</strain>
    </source>
</reference>
<keyword evidence="1" id="KW-1133">Transmembrane helix</keyword>
<feature type="transmembrane region" description="Helical" evidence="1">
    <location>
        <begin position="266"/>
        <end position="284"/>
    </location>
</feature>
<feature type="transmembrane region" description="Helical" evidence="1">
    <location>
        <begin position="38"/>
        <end position="58"/>
    </location>
</feature>
<feature type="transmembrane region" description="Helical" evidence="1">
    <location>
        <begin position="89"/>
        <end position="106"/>
    </location>
</feature>
<evidence type="ECO:0000313" key="3">
    <source>
        <dbReference type="Proteomes" id="UP001596045"/>
    </source>
</evidence>
<name>A0ABW0MB75_9BURK</name>
<feature type="transmembrane region" description="Helical" evidence="1">
    <location>
        <begin position="65"/>
        <end position="83"/>
    </location>
</feature>
<dbReference type="Proteomes" id="UP001596045">
    <property type="component" value="Unassembled WGS sequence"/>
</dbReference>